<dbReference type="RefSeq" id="XP_011301800.1">
    <property type="nucleotide sequence ID" value="XM_011303498.1"/>
</dbReference>
<dbReference type="AlphaFoldDB" id="A0A9R1T353"/>
<name>A0A9R1T353_9HYME</name>
<evidence type="ECO:0000256" key="1">
    <source>
        <dbReference type="ARBA" id="ARBA00034736"/>
    </source>
</evidence>
<dbReference type="InterPro" id="IPR018870">
    <property type="entry name" value="Tti2"/>
</dbReference>
<keyword evidence="2" id="KW-1185">Reference proteome</keyword>
<dbReference type="OrthoDB" id="6417021at2759"/>
<dbReference type="GO" id="GO:0005634">
    <property type="term" value="C:nucleus"/>
    <property type="evidence" value="ECO:0007669"/>
    <property type="project" value="TreeGrafter"/>
</dbReference>
<dbReference type="PANTHER" id="PTHR32226:SF2">
    <property type="entry name" value="TELO2-INTERACTING PROTEIN 2"/>
    <property type="match status" value="1"/>
</dbReference>
<evidence type="ECO:0000313" key="2">
    <source>
        <dbReference type="Proteomes" id="UP000694866"/>
    </source>
</evidence>
<dbReference type="PANTHER" id="PTHR32226">
    <property type="entry name" value="TELO2-INTERACTING PROTEIN 2"/>
    <property type="match status" value="1"/>
</dbReference>
<evidence type="ECO:0000313" key="3">
    <source>
        <dbReference type="RefSeq" id="XP_011301800.1"/>
    </source>
</evidence>
<accession>A0A9R1T353</accession>
<dbReference type="GeneID" id="105265788"/>
<dbReference type="SUPFAM" id="SSF48371">
    <property type="entry name" value="ARM repeat"/>
    <property type="match status" value="1"/>
</dbReference>
<gene>
    <name evidence="3" type="primary">LOC105265788</name>
</gene>
<dbReference type="KEGG" id="fas:105265788"/>
<protein>
    <submittedName>
        <fullName evidence="3">TELO2-interacting protein 2</fullName>
    </submittedName>
</protein>
<dbReference type="GO" id="GO:0005829">
    <property type="term" value="C:cytosol"/>
    <property type="evidence" value="ECO:0007669"/>
    <property type="project" value="TreeGrafter"/>
</dbReference>
<reference evidence="3" key="1">
    <citation type="submission" date="2025-08" db="UniProtKB">
        <authorList>
            <consortium name="RefSeq"/>
        </authorList>
    </citation>
    <scope>IDENTIFICATION</scope>
    <source>
        <strain evidence="3">USDA-PBARC FA_bdor</strain>
        <tissue evidence="3">Whole organism</tissue>
    </source>
</reference>
<sequence>MVNMEELLREMESMKITGNSASAHLWKKCVDIFVPQLMSGVDLPGVEDDFKDYRGILNDRLKEIWEIFHRIFLDSNEGANDPEVMRIIVIHLIVVVGEQSERCPWNTDETSGLVQSILTDICALFGNNSLSSIFCGPDDKLQTILMILRPKLMKDTWKTYPGAVVCYKWLLNQIEIPELTKYLSNILPTALIIFDDFVPENRIIGLECIYRIIQHSSTHREFIENGYAAVIYDAVEKLTHHRDVRYIIPTFTCITSVLAVIENNNHSINRFEWSKRDDVIATILDNMEMEQDLDLRHAYMMSLPQLLTDLGCAKWLQRLIRIIEEYCSHHTDLRTLKATLQTAEVILTLFHLRIPAHCTPLYTAFLKLHLDLTETPIFDKEITNSLERCIYTLYQLTPNVGSVIMRDDRIRTIIEDSLLFACTGDTKYCN</sequence>
<organism evidence="2 3">
    <name type="scientific">Fopius arisanus</name>
    <dbReference type="NCBI Taxonomy" id="64838"/>
    <lineage>
        <taxon>Eukaryota</taxon>
        <taxon>Metazoa</taxon>
        <taxon>Ecdysozoa</taxon>
        <taxon>Arthropoda</taxon>
        <taxon>Hexapoda</taxon>
        <taxon>Insecta</taxon>
        <taxon>Pterygota</taxon>
        <taxon>Neoptera</taxon>
        <taxon>Endopterygota</taxon>
        <taxon>Hymenoptera</taxon>
        <taxon>Apocrita</taxon>
        <taxon>Ichneumonoidea</taxon>
        <taxon>Braconidae</taxon>
        <taxon>Opiinae</taxon>
        <taxon>Fopius</taxon>
    </lineage>
</organism>
<dbReference type="GO" id="GO:0110078">
    <property type="term" value="C:TTT Hsp90 cochaperone complex"/>
    <property type="evidence" value="ECO:0007669"/>
    <property type="project" value="InterPro"/>
</dbReference>
<proteinExistence type="inferred from homology"/>
<dbReference type="InterPro" id="IPR016024">
    <property type="entry name" value="ARM-type_fold"/>
</dbReference>
<comment type="similarity">
    <text evidence="1">Belongs to the TTI2 family.</text>
</comment>
<dbReference type="Proteomes" id="UP000694866">
    <property type="component" value="Unplaced"/>
</dbReference>